<dbReference type="SUPFAM" id="SSF53098">
    <property type="entry name" value="Ribonuclease H-like"/>
    <property type="match status" value="1"/>
</dbReference>
<dbReference type="CDD" id="cd06127">
    <property type="entry name" value="DEDDh"/>
    <property type="match status" value="1"/>
</dbReference>
<evidence type="ECO:0000259" key="4">
    <source>
        <dbReference type="SMART" id="SM00479"/>
    </source>
</evidence>
<dbReference type="PANTHER" id="PTHR30231:SF4">
    <property type="entry name" value="PROTEIN NEN2"/>
    <property type="match status" value="1"/>
</dbReference>
<evidence type="ECO:0000256" key="3">
    <source>
        <dbReference type="ARBA" id="ARBA00022839"/>
    </source>
</evidence>
<keyword evidence="3 5" id="KW-0269">Exonuclease</keyword>
<dbReference type="InterPro" id="IPR012337">
    <property type="entry name" value="RNaseH-like_sf"/>
</dbReference>
<dbReference type="GO" id="GO:0005829">
    <property type="term" value="C:cytosol"/>
    <property type="evidence" value="ECO:0007669"/>
    <property type="project" value="TreeGrafter"/>
</dbReference>
<comment type="caution">
    <text evidence="5">The sequence shown here is derived from an EMBL/GenBank/DDBJ whole genome shotgun (WGS) entry which is preliminary data.</text>
</comment>
<dbReference type="RefSeq" id="WP_124028721.1">
    <property type="nucleotide sequence ID" value="NZ_JBHRSN010000007.1"/>
</dbReference>
<dbReference type="Proteomes" id="UP000275281">
    <property type="component" value="Unassembled WGS sequence"/>
</dbReference>
<keyword evidence="6" id="KW-1185">Reference proteome</keyword>
<dbReference type="AlphaFoldDB" id="A0A3N5YLM0"/>
<keyword evidence="1" id="KW-0540">Nuclease</keyword>
<dbReference type="Pfam" id="PF00929">
    <property type="entry name" value="RNase_T"/>
    <property type="match status" value="1"/>
</dbReference>
<protein>
    <submittedName>
        <fullName evidence="5">3'-5' exonuclease</fullName>
    </submittedName>
</protein>
<dbReference type="EMBL" id="RPOK01000004">
    <property type="protein sequence ID" value="RPJ66091.1"/>
    <property type="molecule type" value="Genomic_DNA"/>
</dbReference>
<dbReference type="InterPro" id="IPR013520">
    <property type="entry name" value="Ribonucl_H"/>
</dbReference>
<evidence type="ECO:0000256" key="1">
    <source>
        <dbReference type="ARBA" id="ARBA00022722"/>
    </source>
</evidence>
<dbReference type="Gene3D" id="3.30.420.10">
    <property type="entry name" value="Ribonuclease H-like superfamily/Ribonuclease H"/>
    <property type="match status" value="1"/>
</dbReference>
<reference evidence="5 6" key="1">
    <citation type="submission" date="2018-11" db="EMBL/GenBank/DDBJ databases">
        <authorList>
            <person name="Ye M.-Q."/>
            <person name="Du Z.-J."/>
        </authorList>
    </citation>
    <scope>NUCLEOTIDE SEQUENCE [LARGE SCALE GENOMIC DNA]</scope>
    <source>
        <strain evidence="5 6">U0105</strain>
    </source>
</reference>
<evidence type="ECO:0000313" key="5">
    <source>
        <dbReference type="EMBL" id="RPJ66091.1"/>
    </source>
</evidence>
<dbReference type="OrthoDB" id="5497329at2"/>
<feature type="domain" description="Exonuclease" evidence="4">
    <location>
        <begin position="29"/>
        <end position="202"/>
    </location>
</feature>
<dbReference type="GO" id="GO:0003676">
    <property type="term" value="F:nucleic acid binding"/>
    <property type="evidence" value="ECO:0007669"/>
    <property type="project" value="InterPro"/>
</dbReference>
<proteinExistence type="predicted"/>
<sequence length="226" mass="25230">MGLISRLKQCFGQQSLPAKWANLPIRDIPLLALDLELTSLDTTSAKITSIGWLCGKHLHCYLHSARHHVVRASGSLQQSPVIHGITQEKLWQGEKLADVIETLVPLLPDHILVLHHAHLDMAVIKRLATKLELNVDEVWVIDTLILCKYLLSKTSLVIKPDSLTLTNCRARYALPAINAHNALDDAMATLELWFACQSAMNIKPSDTLRSLMHTGALKPYRLIHPN</sequence>
<evidence type="ECO:0000313" key="6">
    <source>
        <dbReference type="Proteomes" id="UP000275281"/>
    </source>
</evidence>
<dbReference type="GO" id="GO:0008408">
    <property type="term" value="F:3'-5' exonuclease activity"/>
    <property type="evidence" value="ECO:0007669"/>
    <property type="project" value="TreeGrafter"/>
</dbReference>
<dbReference type="GO" id="GO:0006259">
    <property type="term" value="P:DNA metabolic process"/>
    <property type="evidence" value="ECO:0007669"/>
    <property type="project" value="UniProtKB-ARBA"/>
</dbReference>
<name>A0A3N5YLM0_9ALTE</name>
<dbReference type="PANTHER" id="PTHR30231">
    <property type="entry name" value="DNA POLYMERASE III SUBUNIT EPSILON"/>
    <property type="match status" value="1"/>
</dbReference>
<organism evidence="5 6">
    <name type="scientific">Alteromonas sediminis</name>
    <dbReference type="NCBI Taxonomy" id="2259342"/>
    <lineage>
        <taxon>Bacteria</taxon>
        <taxon>Pseudomonadati</taxon>
        <taxon>Pseudomonadota</taxon>
        <taxon>Gammaproteobacteria</taxon>
        <taxon>Alteromonadales</taxon>
        <taxon>Alteromonadaceae</taxon>
        <taxon>Alteromonas/Salinimonas group</taxon>
        <taxon>Alteromonas</taxon>
    </lineage>
</organism>
<accession>A0A3N5YLM0</accession>
<gene>
    <name evidence="5" type="ORF">DRW07_14935</name>
</gene>
<dbReference type="SMART" id="SM00479">
    <property type="entry name" value="EXOIII"/>
    <property type="match status" value="1"/>
</dbReference>
<keyword evidence="2" id="KW-0378">Hydrolase</keyword>
<evidence type="ECO:0000256" key="2">
    <source>
        <dbReference type="ARBA" id="ARBA00022801"/>
    </source>
</evidence>
<dbReference type="InterPro" id="IPR036397">
    <property type="entry name" value="RNaseH_sf"/>
</dbReference>